<protein>
    <submittedName>
        <fullName evidence="4">Class II aldolase/adducin family protein</fullName>
    </submittedName>
</protein>
<accession>A0A5B8XKB6</accession>
<keyword evidence="5" id="KW-1185">Reference proteome</keyword>
<dbReference type="OrthoDB" id="5291399at2"/>
<dbReference type="Proteomes" id="UP000321595">
    <property type="component" value="Chromosome"/>
</dbReference>
<dbReference type="GO" id="GO:0019323">
    <property type="term" value="P:pentose catabolic process"/>
    <property type="evidence" value="ECO:0007669"/>
    <property type="project" value="TreeGrafter"/>
</dbReference>
<dbReference type="SMART" id="SM01007">
    <property type="entry name" value="Aldolase_II"/>
    <property type="match status" value="1"/>
</dbReference>
<dbReference type="InterPro" id="IPR001303">
    <property type="entry name" value="Aldolase_II/adducin_N"/>
</dbReference>
<evidence type="ECO:0000313" key="4">
    <source>
        <dbReference type="EMBL" id="QED25985.1"/>
    </source>
</evidence>
<dbReference type="EMBL" id="CP042467">
    <property type="protein sequence ID" value="QED25985.1"/>
    <property type="molecule type" value="Genomic_DNA"/>
</dbReference>
<dbReference type="PANTHER" id="PTHR22789:SF0">
    <property type="entry name" value="3-OXO-TETRONATE 4-PHOSPHATE DECARBOXYLASE-RELATED"/>
    <property type="match status" value="1"/>
</dbReference>
<proteinExistence type="predicted"/>
<name>A0A5B8XKB6_9DELT</name>
<organism evidence="4 5">
    <name type="scientific">Microvenator marinus</name>
    <dbReference type="NCBI Taxonomy" id="2600177"/>
    <lineage>
        <taxon>Bacteria</taxon>
        <taxon>Deltaproteobacteria</taxon>
        <taxon>Bradymonadales</taxon>
        <taxon>Microvenatoraceae</taxon>
        <taxon>Microvenator</taxon>
    </lineage>
</organism>
<dbReference type="Pfam" id="PF00596">
    <property type="entry name" value="Aldolase_II"/>
    <property type="match status" value="1"/>
</dbReference>
<evidence type="ECO:0000256" key="1">
    <source>
        <dbReference type="ARBA" id="ARBA00022723"/>
    </source>
</evidence>
<dbReference type="InterPro" id="IPR050197">
    <property type="entry name" value="Aldolase_class_II_sugar_metab"/>
</dbReference>
<evidence type="ECO:0000259" key="3">
    <source>
        <dbReference type="SMART" id="SM01007"/>
    </source>
</evidence>
<evidence type="ECO:0000313" key="5">
    <source>
        <dbReference type="Proteomes" id="UP000321595"/>
    </source>
</evidence>
<evidence type="ECO:0000256" key="2">
    <source>
        <dbReference type="ARBA" id="ARBA00023239"/>
    </source>
</evidence>
<dbReference type="RefSeq" id="WP_146957034.1">
    <property type="nucleotide sequence ID" value="NZ_CP042467.1"/>
</dbReference>
<sequence>MPGVRDSRESILHYSQLIYQKGWVANHEGNLTCRLGTERFLSTPTAFSKADIAERDLIEIDRDRTVLRGFRRPFSEFQLHRAIYDTRPDVNAVIHAHPLNATAFSVLGRGLDRAIIAESVVSIGPGIPCVPFAMPGSAEERDIVSRFATRYDVLILGNHGVIAFGDDLEQAFLRLEYCEHLAQIERMAMSMGSVRYLGWRDVEVLLDRRKAAGLGPEARGMSREEAYGLARKYYEL</sequence>
<feature type="domain" description="Class II aldolase/adducin N-terminal" evidence="3">
    <location>
        <begin position="9"/>
        <end position="186"/>
    </location>
</feature>
<dbReference type="PANTHER" id="PTHR22789">
    <property type="entry name" value="FUCULOSE PHOSPHATE ALDOLASE"/>
    <property type="match status" value="1"/>
</dbReference>
<keyword evidence="2" id="KW-0456">Lyase</keyword>
<dbReference type="AlphaFoldDB" id="A0A5B8XKB6"/>
<dbReference type="KEGG" id="bbae:FRD01_01660"/>
<dbReference type="SUPFAM" id="SSF53639">
    <property type="entry name" value="AraD/HMP-PK domain-like"/>
    <property type="match status" value="1"/>
</dbReference>
<dbReference type="GO" id="GO:0046872">
    <property type="term" value="F:metal ion binding"/>
    <property type="evidence" value="ECO:0007669"/>
    <property type="project" value="UniProtKB-KW"/>
</dbReference>
<dbReference type="GO" id="GO:0016832">
    <property type="term" value="F:aldehyde-lyase activity"/>
    <property type="evidence" value="ECO:0007669"/>
    <property type="project" value="TreeGrafter"/>
</dbReference>
<dbReference type="GO" id="GO:0005829">
    <property type="term" value="C:cytosol"/>
    <property type="evidence" value="ECO:0007669"/>
    <property type="project" value="TreeGrafter"/>
</dbReference>
<dbReference type="Gene3D" id="3.40.225.10">
    <property type="entry name" value="Class II aldolase/adducin N-terminal domain"/>
    <property type="match status" value="1"/>
</dbReference>
<reference evidence="4 5" key="1">
    <citation type="submission" date="2019-08" db="EMBL/GenBank/DDBJ databases">
        <authorList>
            <person name="Liang Q."/>
        </authorList>
    </citation>
    <scope>NUCLEOTIDE SEQUENCE [LARGE SCALE GENOMIC DNA]</scope>
    <source>
        <strain evidence="4 5">V1718</strain>
    </source>
</reference>
<gene>
    <name evidence="4" type="ORF">FRD01_01660</name>
</gene>
<keyword evidence="1" id="KW-0479">Metal-binding</keyword>
<dbReference type="InterPro" id="IPR036409">
    <property type="entry name" value="Aldolase_II/adducin_N_sf"/>
</dbReference>